<feature type="chain" id="PRO_5018776882" description="SEC10/PgrA surface exclusion domain-containing protein" evidence="2">
    <location>
        <begin position="30"/>
        <end position="491"/>
    </location>
</feature>
<evidence type="ECO:0008006" key="5">
    <source>
        <dbReference type="Google" id="ProtNLM"/>
    </source>
</evidence>
<evidence type="ECO:0000256" key="1">
    <source>
        <dbReference type="SAM" id="Coils"/>
    </source>
</evidence>
<feature type="coiled-coil region" evidence="1">
    <location>
        <begin position="114"/>
        <end position="155"/>
    </location>
</feature>
<dbReference type="Proteomes" id="UP000281324">
    <property type="component" value="Unassembled WGS sequence"/>
</dbReference>
<keyword evidence="2" id="KW-0732">Signal</keyword>
<keyword evidence="1" id="KW-0175">Coiled coil</keyword>
<reference evidence="3 4" key="1">
    <citation type="submission" date="2018-11" db="EMBL/GenBank/DDBJ databases">
        <title>Changes in penicillin susceptibility of Streptococcus suis isolates by amino acid alterations in the penicillin-binding protein.</title>
        <authorList>
            <person name="Niemann L."/>
            <person name="Eichhorn I."/>
        </authorList>
    </citation>
    <scope>NUCLEOTIDE SEQUENCE [LARGE SCALE GENOMIC DNA]</scope>
    <source>
        <strain evidence="3 4">IMT40201</strain>
    </source>
</reference>
<dbReference type="AlphaFoldDB" id="A0A3R8LUG6"/>
<evidence type="ECO:0000313" key="3">
    <source>
        <dbReference type="EMBL" id="RRN48456.1"/>
    </source>
</evidence>
<evidence type="ECO:0000256" key="2">
    <source>
        <dbReference type="SAM" id="SignalP"/>
    </source>
</evidence>
<dbReference type="EMBL" id="RRZQ01000019">
    <property type="protein sequence ID" value="RRN48456.1"/>
    <property type="molecule type" value="Genomic_DNA"/>
</dbReference>
<organism evidence="3 4">
    <name type="scientific">Streptococcus suis</name>
    <dbReference type="NCBI Taxonomy" id="1307"/>
    <lineage>
        <taxon>Bacteria</taxon>
        <taxon>Bacillati</taxon>
        <taxon>Bacillota</taxon>
        <taxon>Bacilli</taxon>
        <taxon>Lactobacillales</taxon>
        <taxon>Streptococcaceae</taxon>
        <taxon>Streptococcus</taxon>
    </lineage>
</organism>
<proteinExistence type="predicted"/>
<evidence type="ECO:0000313" key="4">
    <source>
        <dbReference type="Proteomes" id="UP000281324"/>
    </source>
</evidence>
<sequence>MKKNKYIYGTIAATTAITLATVGASTVSADTQYGIVLNRVTGEWQTVNHVTGEIVKSEPNGTYSTYDEANAGLSSWLETQASTVETPAAETPVAETPKTSADVKPALDAQQAVVDATAAEANQAQADADAANQAVTTAEAEVATATEAVKDAEANAVNATPENIAANQADQTANLADQAANATDTDEVNAEIADQTGKVADAQTAVDTAQAEKDAADANVATKEADVKAAQDAISGTGLAEAQATLDQATDDVATATTALDAATKAANAAKKTDADRQTAIDAATTDVAVKTDAVTTASAKLTAAQDAVKQTTAALTKATDAVKSAQDALALTNADTVTIVNKPLKLTSKQKEVLGVSVDELTFAEAYALDNKNSTNATKGALRATGFEVAQASSTNISLADKNKIANIDALTNEQQTELSLYAAKVLTEVRKVLGRPAMGVTDASLQSATNQATKYIARGTSARQDGHLWGDYIGENISLTASRHTMTDM</sequence>
<comment type="caution">
    <text evidence="3">The sequence shown here is derived from an EMBL/GenBank/DDBJ whole genome shotgun (WGS) entry which is preliminary data.</text>
</comment>
<protein>
    <recommendedName>
        <fullName evidence="5">SEC10/PgrA surface exclusion domain-containing protein</fullName>
    </recommendedName>
</protein>
<feature type="signal peptide" evidence="2">
    <location>
        <begin position="1"/>
        <end position="29"/>
    </location>
</feature>
<feature type="coiled-coil region" evidence="1">
    <location>
        <begin position="199"/>
        <end position="259"/>
    </location>
</feature>
<accession>A0A3R8LUG6</accession>
<dbReference type="RefSeq" id="WP_125071109.1">
    <property type="nucleotide sequence ID" value="NZ_RRZQ01000019.1"/>
</dbReference>
<gene>
    <name evidence="3" type="ORF">EI219_10340</name>
</gene>
<name>A0A3R8LUG6_STRSU</name>